<dbReference type="InterPro" id="IPR033645">
    <property type="entry name" value="VirB9/CagX/TrbG_C"/>
</dbReference>
<keyword evidence="5" id="KW-1185">Reference proteome</keyword>
<dbReference type="Proteomes" id="UP000184226">
    <property type="component" value="Unassembled WGS sequence"/>
</dbReference>
<gene>
    <name evidence="4" type="ORF">SAMN04488135_109118</name>
</gene>
<sequence length="271" mass="29841">MSMAAVARMILAATLSAATLTSWALDNPKPSPKDKRIRTTQYDPTNVIVVPTVIGVATHIVLSDDEQYVTHAFGDASAYDFQEVGGKHLLFKPIARDADTNLIVITTKRNYAFLLQNKERGSGQEVYRLKLEYPDIEQAQSVAQAVSAQIDQALTEPGQAINWQGYTMSGDQSLAPVNAWDDGAQTWLRFAPGQDLPAAYFVDADGNEVLANRHMADAHTIVLHRIAAKWHLRLGDQVLAVYNENSNQARSLSTGTISPRVERVLRKEAVQ</sequence>
<organism evidence="4 5">
    <name type="scientific">Pollutimonas bauzanensis</name>
    <dbReference type="NCBI Taxonomy" id="658167"/>
    <lineage>
        <taxon>Bacteria</taxon>
        <taxon>Pseudomonadati</taxon>
        <taxon>Pseudomonadota</taxon>
        <taxon>Betaproteobacteria</taxon>
        <taxon>Burkholderiales</taxon>
        <taxon>Alcaligenaceae</taxon>
        <taxon>Pollutimonas</taxon>
    </lineage>
</organism>
<dbReference type="STRING" id="658167.SAMN04488135_109118"/>
<dbReference type="InterPro" id="IPR010258">
    <property type="entry name" value="Conjugal_tfr_TrbG/VirB9/CagX"/>
</dbReference>
<comment type="similarity">
    <text evidence="1">Belongs to the TrbG/VirB9 family.</text>
</comment>
<feature type="chain" id="PRO_5012138426" evidence="3">
    <location>
        <begin position="25"/>
        <end position="271"/>
    </location>
</feature>
<evidence type="ECO:0000256" key="2">
    <source>
        <dbReference type="ARBA" id="ARBA00022729"/>
    </source>
</evidence>
<dbReference type="Gene3D" id="2.60.40.2500">
    <property type="match status" value="1"/>
</dbReference>
<evidence type="ECO:0000313" key="5">
    <source>
        <dbReference type="Proteomes" id="UP000184226"/>
    </source>
</evidence>
<feature type="signal peptide" evidence="3">
    <location>
        <begin position="1"/>
        <end position="24"/>
    </location>
</feature>
<name>A0A1M5YIJ0_9BURK</name>
<keyword evidence="2 3" id="KW-0732">Signal</keyword>
<dbReference type="EMBL" id="FQXE01000009">
    <property type="protein sequence ID" value="SHI11742.1"/>
    <property type="molecule type" value="Genomic_DNA"/>
</dbReference>
<protein>
    <submittedName>
        <fullName evidence="4">Type IV secretion system protein VirB9</fullName>
    </submittedName>
</protein>
<evidence type="ECO:0000256" key="3">
    <source>
        <dbReference type="SAM" id="SignalP"/>
    </source>
</evidence>
<dbReference type="OrthoDB" id="9773431at2"/>
<dbReference type="AlphaFoldDB" id="A0A1M5YIJ0"/>
<reference evidence="4 5" key="1">
    <citation type="submission" date="2016-11" db="EMBL/GenBank/DDBJ databases">
        <authorList>
            <person name="Jaros S."/>
            <person name="Januszkiewicz K."/>
            <person name="Wedrychowicz H."/>
        </authorList>
    </citation>
    <scope>NUCLEOTIDE SEQUENCE [LARGE SCALE GENOMIC DNA]</scope>
    <source>
        <strain evidence="4 5">CGMCC 1.10190</strain>
    </source>
</reference>
<evidence type="ECO:0000256" key="1">
    <source>
        <dbReference type="ARBA" id="ARBA00006135"/>
    </source>
</evidence>
<dbReference type="Pfam" id="PF03524">
    <property type="entry name" value="CagX"/>
    <property type="match status" value="1"/>
</dbReference>
<evidence type="ECO:0000313" key="4">
    <source>
        <dbReference type="EMBL" id="SHI11742.1"/>
    </source>
</evidence>
<accession>A0A1M5YIJ0</accession>
<proteinExistence type="inferred from homology"/>
<dbReference type="RefSeq" id="WP_084136076.1">
    <property type="nucleotide sequence ID" value="NZ_FQXE01000009.1"/>
</dbReference>
<dbReference type="InterPro" id="IPR038161">
    <property type="entry name" value="VirB9/CagX/TrbG_C_sf"/>
</dbReference>
<dbReference type="CDD" id="cd06911">
    <property type="entry name" value="VirB9_CagX_TrbG"/>
    <property type="match status" value="1"/>
</dbReference>